<keyword evidence="4" id="KW-0408">Iron</keyword>
<evidence type="ECO:0000313" key="9">
    <source>
        <dbReference type="Proteomes" id="UP001501353"/>
    </source>
</evidence>
<evidence type="ECO:0000313" key="8">
    <source>
        <dbReference type="EMBL" id="GAA4030247.1"/>
    </source>
</evidence>
<evidence type="ECO:0000256" key="1">
    <source>
        <dbReference type="ARBA" id="ARBA00001954"/>
    </source>
</evidence>
<dbReference type="CDD" id="cd16349">
    <property type="entry name" value="VOC_like"/>
    <property type="match status" value="1"/>
</dbReference>
<comment type="similarity">
    <text evidence="5">Belongs to the 2-oxoadipate dioxygenase/decarboxylase family.</text>
</comment>
<evidence type="ECO:0000256" key="4">
    <source>
        <dbReference type="ARBA" id="ARBA00023004"/>
    </source>
</evidence>
<proteinExistence type="inferred from homology"/>
<sequence length="389" mass="42729">MRIDFPAIGEVLVDRGRRELSRRRLGHCHSGCETTGPADCHSVTQELFMSTNNTNLANLVEKVIGADGAAQVNRLMTIPALFSNWECGQVSRKEMAQALNMVLFHDLLLRVPTGRRYTEEVAARGGKVFHDHGALRTVLWQDNGALPPGETAFTRILEPLGYRLNGVFPLDRIGMTGRSYAQQDSPEQIAQFFVSELHPEKFSAAFQAAVTRVVASSQEPLSPKAQALLQDIGRNDRLSVTDAITLLTALRGCFARQHATPSLADYEILRAESAEMAWITTEGNMFNHVTDRVADVAQVALAQQGLRRPMKQSVEVSANGRVRQTAFLADSVTRQFIAADGTLVERDVPGSFYEFISRDLIHDAAGTRLDLSFDTGNAQGIFRMTAAGS</sequence>
<keyword evidence="9" id="KW-1185">Reference proteome</keyword>
<protein>
    <recommendedName>
        <fullName evidence="6">2-oxoadipate dioxygenase/decarboxylase</fullName>
        <ecNumber evidence="6">1.13.11.93</ecNumber>
    </recommendedName>
    <alternativeName>
        <fullName evidence="7">2-hydroxyglutarate synthase</fullName>
    </alternativeName>
</protein>
<reference evidence="9" key="1">
    <citation type="journal article" date="2019" name="Int. J. Syst. Evol. Microbiol.">
        <title>The Global Catalogue of Microorganisms (GCM) 10K type strain sequencing project: providing services to taxonomists for standard genome sequencing and annotation.</title>
        <authorList>
            <consortium name="The Broad Institute Genomics Platform"/>
            <consortium name="The Broad Institute Genome Sequencing Center for Infectious Disease"/>
            <person name="Wu L."/>
            <person name="Ma J."/>
        </authorList>
    </citation>
    <scope>NUCLEOTIDE SEQUENCE [LARGE SCALE GENOMIC DNA]</scope>
    <source>
        <strain evidence="9">JCM 16673</strain>
    </source>
</reference>
<evidence type="ECO:0000256" key="2">
    <source>
        <dbReference type="ARBA" id="ARBA00022964"/>
    </source>
</evidence>
<keyword evidence="2" id="KW-0223">Dioxygenase</keyword>
<evidence type="ECO:0000256" key="5">
    <source>
        <dbReference type="ARBA" id="ARBA00035013"/>
    </source>
</evidence>
<dbReference type="Proteomes" id="UP001501353">
    <property type="component" value="Unassembled WGS sequence"/>
</dbReference>
<comment type="caution">
    <text evidence="8">The sequence shown here is derived from an EMBL/GenBank/DDBJ whole genome shotgun (WGS) entry which is preliminary data.</text>
</comment>
<dbReference type="EC" id="1.13.11.93" evidence="6"/>
<gene>
    <name evidence="8" type="ORF">GCM10022212_30610</name>
</gene>
<dbReference type="Gene3D" id="3.10.180.50">
    <property type="match status" value="1"/>
</dbReference>
<evidence type="ECO:0000256" key="6">
    <source>
        <dbReference type="ARBA" id="ARBA00035023"/>
    </source>
</evidence>
<dbReference type="PANTHER" id="PTHR31136">
    <property type="entry name" value="DUF1338 DOMAIN-CONTAINING PROTEIN"/>
    <property type="match status" value="1"/>
</dbReference>
<name>A0ABP7TRJ5_9BURK</name>
<dbReference type="InterPro" id="IPR009770">
    <property type="entry name" value="HGLS"/>
</dbReference>
<evidence type="ECO:0000256" key="3">
    <source>
        <dbReference type="ARBA" id="ARBA00023002"/>
    </source>
</evidence>
<keyword evidence="3" id="KW-0560">Oxidoreductase</keyword>
<comment type="cofactor">
    <cofactor evidence="1">
        <name>Fe(2+)</name>
        <dbReference type="ChEBI" id="CHEBI:29033"/>
    </cofactor>
</comment>
<evidence type="ECO:0000256" key="7">
    <source>
        <dbReference type="ARBA" id="ARBA00035045"/>
    </source>
</evidence>
<dbReference type="SMART" id="SM01150">
    <property type="entry name" value="DUF1338"/>
    <property type="match status" value="1"/>
</dbReference>
<dbReference type="Pfam" id="PF07063">
    <property type="entry name" value="HGLS"/>
    <property type="match status" value="1"/>
</dbReference>
<accession>A0ABP7TRJ5</accession>
<dbReference type="PANTHER" id="PTHR31136:SF5">
    <property type="entry name" value="2-OXOADIPATE DIOXYGENASE_DECARBOXYLASE, CHLOROPLASTIC"/>
    <property type="match status" value="1"/>
</dbReference>
<dbReference type="EMBL" id="BAAAZE010000013">
    <property type="protein sequence ID" value="GAA4030247.1"/>
    <property type="molecule type" value="Genomic_DNA"/>
</dbReference>
<organism evidence="8 9">
    <name type="scientific">Actimicrobium antarcticum</name>
    <dbReference type="NCBI Taxonomy" id="1051899"/>
    <lineage>
        <taxon>Bacteria</taxon>
        <taxon>Pseudomonadati</taxon>
        <taxon>Pseudomonadota</taxon>
        <taxon>Betaproteobacteria</taxon>
        <taxon>Burkholderiales</taxon>
        <taxon>Oxalobacteraceae</taxon>
        <taxon>Actimicrobium</taxon>
    </lineage>
</organism>